<reference evidence="1" key="2">
    <citation type="submission" date="2004-02" db="EMBL/GenBank/DDBJ databases">
        <authorList>
            <consortium name="Genoscope"/>
            <consortium name="Whitehead Institute Centre for Genome Research"/>
        </authorList>
    </citation>
    <scope>NUCLEOTIDE SEQUENCE</scope>
</reference>
<comment type="caution">
    <text evidence="1">The sequence shown here is derived from an EMBL/GenBank/DDBJ whole genome shotgun (WGS) entry which is preliminary data.</text>
</comment>
<feature type="non-terminal residue" evidence="1">
    <location>
        <position position="1"/>
    </location>
</feature>
<sequence>SGNWEDLVKFLQTARKKALRATWRRSSSLPWPKQIALPNWKSSSTDLTTLTSSRLAMGVTMRKCMKPPSCYTTTSPPLGAWRRLWSTSGSTRLLWMVPARPTAPGPGKKCALRVWMGRNSDWPKCAVCTLWSMLMNWKNSLTTT</sequence>
<feature type="non-terminal residue" evidence="1">
    <location>
        <position position="144"/>
    </location>
</feature>
<name>Q4T6Z2_TETNG</name>
<dbReference type="KEGG" id="tng:GSTEN00006037G001"/>
<protein>
    <submittedName>
        <fullName evidence="1">(spotted green pufferfish) hypothetical protein</fullName>
    </submittedName>
</protein>
<gene>
    <name evidence="1" type="ORF">GSTENG00006037001</name>
</gene>
<dbReference type="EMBL" id="CAAE01008478">
    <property type="protein sequence ID" value="CAF91340.1"/>
    <property type="molecule type" value="Genomic_DNA"/>
</dbReference>
<accession>Q4T6Z2</accession>
<organism evidence="1">
    <name type="scientific">Tetraodon nigroviridis</name>
    <name type="common">Spotted green pufferfish</name>
    <name type="synonym">Chelonodon nigroviridis</name>
    <dbReference type="NCBI Taxonomy" id="99883"/>
    <lineage>
        <taxon>Eukaryota</taxon>
        <taxon>Metazoa</taxon>
        <taxon>Chordata</taxon>
        <taxon>Craniata</taxon>
        <taxon>Vertebrata</taxon>
        <taxon>Euteleostomi</taxon>
        <taxon>Actinopterygii</taxon>
        <taxon>Neopterygii</taxon>
        <taxon>Teleostei</taxon>
        <taxon>Neoteleostei</taxon>
        <taxon>Acanthomorphata</taxon>
        <taxon>Eupercaria</taxon>
        <taxon>Tetraodontiformes</taxon>
        <taxon>Tetradontoidea</taxon>
        <taxon>Tetraodontidae</taxon>
        <taxon>Tetraodon</taxon>
    </lineage>
</organism>
<reference evidence="1" key="1">
    <citation type="journal article" date="2004" name="Nature">
        <title>Genome duplication in the teleost fish Tetraodon nigroviridis reveals the early vertebrate proto-karyotype.</title>
        <authorList>
            <person name="Jaillon O."/>
            <person name="Aury J.-M."/>
            <person name="Brunet F."/>
            <person name="Petit J.-L."/>
            <person name="Stange-Thomann N."/>
            <person name="Mauceli E."/>
            <person name="Bouneau L."/>
            <person name="Fischer C."/>
            <person name="Ozouf-Costaz C."/>
            <person name="Bernot A."/>
            <person name="Nicaud S."/>
            <person name="Jaffe D."/>
            <person name="Fisher S."/>
            <person name="Lutfalla G."/>
            <person name="Dossat C."/>
            <person name="Segurens B."/>
            <person name="Dasilva C."/>
            <person name="Salanoubat M."/>
            <person name="Levy M."/>
            <person name="Boudet N."/>
            <person name="Castellano S."/>
            <person name="Anthouard V."/>
            <person name="Jubin C."/>
            <person name="Castelli V."/>
            <person name="Katinka M."/>
            <person name="Vacherie B."/>
            <person name="Biemont C."/>
            <person name="Skalli Z."/>
            <person name="Cattolico L."/>
            <person name="Poulain J."/>
            <person name="De Berardinis V."/>
            <person name="Cruaud C."/>
            <person name="Duprat S."/>
            <person name="Brottier P."/>
            <person name="Coutanceau J.-P."/>
            <person name="Gouzy J."/>
            <person name="Parra G."/>
            <person name="Lardier G."/>
            <person name="Chapple C."/>
            <person name="McKernan K.J."/>
            <person name="McEwan P."/>
            <person name="Bosak S."/>
            <person name="Kellis M."/>
            <person name="Volff J.-N."/>
            <person name="Guigo R."/>
            <person name="Zody M.C."/>
            <person name="Mesirov J."/>
            <person name="Lindblad-Toh K."/>
            <person name="Birren B."/>
            <person name="Nusbaum C."/>
            <person name="Kahn D."/>
            <person name="Robinson-Rechavi M."/>
            <person name="Laudet V."/>
            <person name="Schachter V."/>
            <person name="Quetier F."/>
            <person name="Saurin W."/>
            <person name="Scarpelli C."/>
            <person name="Wincker P."/>
            <person name="Lander E.S."/>
            <person name="Weissenbach J."/>
            <person name="Roest Crollius H."/>
        </authorList>
    </citation>
    <scope>NUCLEOTIDE SEQUENCE [LARGE SCALE GENOMIC DNA]</scope>
</reference>
<dbReference type="AlphaFoldDB" id="Q4T6Z2"/>
<evidence type="ECO:0000313" key="1">
    <source>
        <dbReference type="EMBL" id="CAF91340.1"/>
    </source>
</evidence>
<proteinExistence type="predicted"/>